<protein>
    <recommendedName>
        <fullName evidence="4">F-box domain-containing protein</fullName>
    </recommendedName>
</protein>
<evidence type="ECO:0000313" key="2">
    <source>
        <dbReference type="EMBL" id="KAJ7605170.1"/>
    </source>
</evidence>
<proteinExistence type="predicted"/>
<dbReference type="Gene3D" id="3.80.10.10">
    <property type="entry name" value="Ribonuclease Inhibitor"/>
    <property type="match status" value="1"/>
</dbReference>
<evidence type="ECO:0008006" key="4">
    <source>
        <dbReference type="Google" id="ProtNLM"/>
    </source>
</evidence>
<evidence type="ECO:0000313" key="3">
    <source>
        <dbReference type="Proteomes" id="UP001221142"/>
    </source>
</evidence>
<name>A0AAD7AZC5_9AGAR</name>
<dbReference type="EMBL" id="JARKIF010000080">
    <property type="protein sequence ID" value="KAJ7605170.1"/>
    <property type="molecule type" value="Genomic_DNA"/>
</dbReference>
<keyword evidence="3" id="KW-1185">Reference proteome</keyword>
<reference evidence="2" key="1">
    <citation type="submission" date="2023-03" db="EMBL/GenBank/DDBJ databases">
        <title>Massive genome expansion in bonnet fungi (Mycena s.s.) driven by repeated elements and novel gene families across ecological guilds.</title>
        <authorList>
            <consortium name="Lawrence Berkeley National Laboratory"/>
            <person name="Harder C.B."/>
            <person name="Miyauchi S."/>
            <person name="Viragh M."/>
            <person name="Kuo A."/>
            <person name="Thoen E."/>
            <person name="Andreopoulos B."/>
            <person name="Lu D."/>
            <person name="Skrede I."/>
            <person name="Drula E."/>
            <person name="Henrissat B."/>
            <person name="Morin E."/>
            <person name="Kohler A."/>
            <person name="Barry K."/>
            <person name="LaButti K."/>
            <person name="Morin E."/>
            <person name="Salamov A."/>
            <person name="Lipzen A."/>
            <person name="Mereny Z."/>
            <person name="Hegedus B."/>
            <person name="Baldrian P."/>
            <person name="Stursova M."/>
            <person name="Weitz H."/>
            <person name="Taylor A."/>
            <person name="Grigoriev I.V."/>
            <person name="Nagy L.G."/>
            <person name="Martin F."/>
            <person name="Kauserud H."/>
        </authorList>
    </citation>
    <scope>NUCLEOTIDE SEQUENCE</scope>
    <source>
        <strain evidence="2">9284</strain>
    </source>
</reference>
<feature type="region of interest" description="Disordered" evidence="1">
    <location>
        <begin position="343"/>
        <end position="362"/>
    </location>
</feature>
<dbReference type="AlphaFoldDB" id="A0AAD7AZC5"/>
<accession>A0AAD7AZC5</accession>
<dbReference type="InterPro" id="IPR032675">
    <property type="entry name" value="LRR_dom_sf"/>
</dbReference>
<organism evidence="2 3">
    <name type="scientific">Roridomyces roridus</name>
    <dbReference type="NCBI Taxonomy" id="1738132"/>
    <lineage>
        <taxon>Eukaryota</taxon>
        <taxon>Fungi</taxon>
        <taxon>Dikarya</taxon>
        <taxon>Basidiomycota</taxon>
        <taxon>Agaricomycotina</taxon>
        <taxon>Agaricomycetes</taxon>
        <taxon>Agaricomycetidae</taxon>
        <taxon>Agaricales</taxon>
        <taxon>Marasmiineae</taxon>
        <taxon>Mycenaceae</taxon>
        <taxon>Roridomyces</taxon>
    </lineage>
</organism>
<evidence type="ECO:0000256" key="1">
    <source>
        <dbReference type="SAM" id="MobiDB-lite"/>
    </source>
</evidence>
<dbReference type="Proteomes" id="UP001221142">
    <property type="component" value="Unassembled WGS sequence"/>
</dbReference>
<comment type="caution">
    <text evidence="2">The sequence shown here is derived from an EMBL/GenBank/DDBJ whole genome shotgun (WGS) entry which is preliminary data.</text>
</comment>
<sequence length="446" mass="50435">MSHPAPCYRVPPELWRLVFSQFATTTTTTTHDAVDHVPFEPPQEMRETSAYIERVARCRETCVALTRVCRLWRLIVAEFLYADVRIANVWSLHSLMRGLERSRADGLGGFGRHVRRLELPRLQMNGSSSRRAAMTNRPSAPTIHLADVFRYTPRLEVFVRPPLHLDEEDMHFWASLIAAPLGSARGHLLPNLRRLEWHETELDNRIYGSRNTARLFELIANAPALSYFFLSSDHPEILSTLGLFPSLRTLRVARAHYHSHSNKIPTGPAPLAFPRLRTLILQSALPSALLPWLSAVGPRLHTIELAFAPQVVFSSGQMQRILSRCPALVELAFHLGAPEISALPPSPAPPTSASGFGRQGTNQFTTHPTLRRLRLRLSPEEWYPYKHVLRSQFAIIEGPSFPCLREIVLHDETRSLVRREAGPPFLRAMMRRGCVVQYEGGESVIC</sequence>
<gene>
    <name evidence="2" type="ORF">FB45DRAFT_524643</name>
</gene>
<dbReference type="SUPFAM" id="SSF52047">
    <property type="entry name" value="RNI-like"/>
    <property type="match status" value="1"/>
</dbReference>